<dbReference type="EMBL" id="BLXT01007705">
    <property type="protein sequence ID" value="GFO41675.1"/>
    <property type="molecule type" value="Genomic_DNA"/>
</dbReference>
<name>A0AAV4DC94_9GAST</name>
<reference evidence="1 2" key="1">
    <citation type="journal article" date="2021" name="Elife">
        <title>Chloroplast acquisition without the gene transfer in kleptoplastic sea slugs, Plakobranchus ocellatus.</title>
        <authorList>
            <person name="Maeda T."/>
            <person name="Takahashi S."/>
            <person name="Yoshida T."/>
            <person name="Shimamura S."/>
            <person name="Takaki Y."/>
            <person name="Nagai Y."/>
            <person name="Toyoda A."/>
            <person name="Suzuki Y."/>
            <person name="Arimoto A."/>
            <person name="Ishii H."/>
            <person name="Satoh N."/>
            <person name="Nishiyama T."/>
            <person name="Hasebe M."/>
            <person name="Maruyama T."/>
            <person name="Minagawa J."/>
            <person name="Obokata J."/>
            <person name="Shigenobu S."/>
        </authorList>
    </citation>
    <scope>NUCLEOTIDE SEQUENCE [LARGE SCALE GENOMIC DNA]</scope>
</reference>
<accession>A0AAV4DC94</accession>
<comment type="caution">
    <text evidence="1">The sequence shown here is derived from an EMBL/GenBank/DDBJ whole genome shotgun (WGS) entry which is preliminary data.</text>
</comment>
<dbReference type="Proteomes" id="UP000735302">
    <property type="component" value="Unassembled WGS sequence"/>
</dbReference>
<gene>
    <name evidence="1" type="ORF">PoB_006818000</name>
</gene>
<keyword evidence="2" id="KW-1185">Reference proteome</keyword>
<proteinExistence type="predicted"/>
<evidence type="ECO:0000313" key="1">
    <source>
        <dbReference type="EMBL" id="GFO41675.1"/>
    </source>
</evidence>
<sequence length="101" mass="11642">MNSSAFEKERKITTKGFYYFYCEDVISDGGRRMPSPIQSLSLNPANSAETPPVPPLVVESWLKPLKRPGRWFTARYTRTSFRYRDPVDDAWETNVLPEPAL</sequence>
<evidence type="ECO:0000313" key="2">
    <source>
        <dbReference type="Proteomes" id="UP000735302"/>
    </source>
</evidence>
<dbReference type="AlphaFoldDB" id="A0AAV4DC94"/>
<evidence type="ECO:0008006" key="3">
    <source>
        <dbReference type="Google" id="ProtNLM"/>
    </source>
</evidence>
<protein>
    <recommendedName>
        <fullName evidence="3">WW domain-containing protein</fullName>
    </recommendedName>
</protein>
<organism evidence="1 2">
    <name type="scientific">Plakobranchus ocellatus</name>
    <dbReference type="NCBI Taxonomy" id="259542"/>
    <lineage>
        <taxon>Eukaryota</taxon>
        <taxon>Metazoa</taxon>
        <taxon>Spiralia</taxon>
        <taxon>Lophotrochozoa</taxon>
        <taxon>Mollusca</taxon>
        <taxon>Gastropoda</taxon>
        <taxon>Heterobranchia</taxon>
        <taxon>Euthyneura</taxon>
        <taxon>Panpulmonata</taxon>
        <taxon>Sacoglossa</taxon>
        <taxon>Placobranchoidea</taxon>
        <taxon>Plakobranchidae</taxon>
        <taxon>Plakobranchus</taxon>
    </lineage>
</organism>